<dbReference type="OrthoDB" id="1633905at2"/>
<dbReference type="NCBIfam" id="TIGR01741">
    <property type="entry name" value="staph_tand_hypo"/>
    <property type="match status" value="1"/>
</dbReference>
<dbReference type="SUPFAM" id="SSF160424">
    <property type="entry name" value="BH3703-like"/>
    <property type="match status" value="1"/>
</dbReference>
<dbReference type="Pfam" id="PF04634">
    <property type="entry name" value="YezG-like"/>
    <property type="match status" value="1"/>
</dbReference>
<dbReference type="Proteomes" id="UP000228754">
    <property type="component" value="Unassembled WGS sequence"/>
</dbReference>
<reference evidence="1 2" key="1">
    <citation type="submission" date="2017-06" db="EMBL/GenBank/DDBJ databases">
        <title>Draft Genome Sequence of Bacillus sp Strain 36R Isolated from saline sediment at Atanasia, Sonora, Mexico.</title>
        <authorList>
            <person name="Sanchez Diaz R."/>
            <person name="Quiroz Macias M.E."/>
            <person name="Ibarra Gamez J.C."/>
            <person name="Enciso Ibarra J."/>
            <person name="Gomez Gil B."/>
            <person name="Galaviz Silva L."/>
        </authorList>
    </citation>
    <scope>NUCLEOTIDE SEQUENCE [LARGE SCALE GENOMIC DNA]</scope>
    <source>
        <strain evidence="1 2">36R_ATNSAL</strain>
    </source>
</reference>
<accession>A0A2A5IVF0</accession>
<dbReference type="InterPro" id="IPR036170">
    <property type="entry name" value="YezG-like_sf"/>
</dbReference>
<proteinExistence type="predicted"/>
<name>A0A2A5IVF0_BACPU</name>
<protein>
    <submittedName>
        <fullName evidence="1">TIGR01741 family protein</fullName>
    </submittedName>
</protein>
<comment type="caution">
    <text evidence="1">The sequence shown here is derived from an EMBL/GenBank/DDBJ whole genome shotgun (WGS) entry which is preliminary data.</text>
</comment>
<evidence type="ECO:0000313" key="2">
    <source>
        <dbReference type="Proteomes" id="UP000228754"/>
    </source>
</evidence>
<organism evidence="1 2">
    <name type="scientific">Bacillus pumilus</name>
    <name type="common">Bacillus mesentericus</name>
    <dbReference type="NCBI Taxonomy" id="1408"/>
    <lineage>
        <taxon>Bacteria</taxon>
        <taxon>Bacillati</taxon>
        <taxon>Bacillota</taxon>
        <taxon>Bacilli</taxon>
        <taxon>Bacillales</taxon>
        <taxon>Bacillaceae</taxon>
        <taxon>Bacillus</taxon>
    </lineage>
</organism>
<dbReference type="EMBL" id="NKHG01000061">
    <property type="protein sequence ID" value="PCK21354.1"/>
    <property type="molecule type" value="Genomic_DNA"/>
</dbReference>
<dbReference type="InterPro" id="IPR006728">
    <property type="entry name" value="YezG-like"/>
</dbReference>
<dbReference type="Gene3D" id="3.30.500.20">
    <property type="entry name" value="BH3703-like domains"/>
    <property type="match status" value="1"/>
</dbReference>
<gene>
    <name evidence="1" type="ORF">CEY02_08380</name>
</gene>
<sequence>MEHGSIETLYNDIAQKINDMIPVEWNEVCLYAEVLDDSAEINFYYSLKEKEHKFLYSHNIPEDFKVSEEIYESLLIELHDLFKELHTLENTEKWTNLTLKLDINGKFSLELDYSDVLNQGMNGSQRRAIWAYENLGILPKRKVIREFLDEYIKNKDKNND</sequence>
<evidence type="ECO:0000313" key="1">
    <source>
        <dbReference type="EMBL" id="PCK21354.1"/>
    </source>
</evidence>
<dbReference type="AlphaFoldDB" id="A0A2A5IVF0"/>